<protein>
    <submittedName>
        <fullName evidence="7">RNAse G</fullName>
    </submittedName>
</protein>
<proteinExistence type="predicted"/>
<keyword evidence="3" id="KW-0378">Hydrolase</keyword>
<dbReference type="PROSITE" id="PS50126">
    <property type="entry name" value="S1"/>
    <property type="match status" value="1"/>
</dbReference>
<name>A0A1I3WRX9_9BACL</name>
<dbReference type="Proteomes" id="UP000198915">
    <property type="component" value="Unassembled WGS sequence"/>
</dbReference>
<dbReference type="InterPro" id="IPR012340">
    <property type="entry name" value="NA-bd_OB-fold"/>
</dbReference>
<organism evidence="7 8">
    <name type="scientific">Brevibacillus centrosporus</name>
    <dbReference type="NCBI Taxonomy" id="54910"/>
    <lineage>
        <taxon>Bacteria</taxon>
        <taxon>Bacillati</taxon>
        <taxon>Bacillota</taxon>
        <taxon>Bacilli</taxon>
        <taxon>Bacillales</taxon>
        <taxon>Paenibacillaceae</taxon>
        <taxon>Brevibacillus</taxon>
    </lineage>
</organism>
<dbReference type="GO" id="GO:0005737">
    <property type="term" value="C:cytoplasm"/>
    <property type="evidence" value="ECO:0007669"/>
    <property type="project" value="TreeGrafter"/>
</dbReference>
<dbReference type="InterPro" id="IPR004659">
    <property type="entry name" value="RNase_E/G"/>
</dbReference>
<reference evidence="8" key="1">
    <citation type="submission" date="2016-10" db="EMBL/GenBank/DDBJ databases">
        <authorList>
            <person name="Varghese N."/>
            <person name="Submissions S."/>
        </authorList>
    </citation>
    <scope>NUCLEOTIDE SEQUENCE [LARGE SCALE GENOMIC DNA]</scope>
    <source>
        <strain evidence="8">OK042</strain>
    </source>
</reference>
<evidence type="ECO:0000256" key="3">
    <source>
        <dbReference type="ARBA" id="ARBA00022801"/>
    </source>
</evidence>
<keyword evidence="5" id="KW-0694">RNA-binding</keyword>
<sequence>MNALRQVAISGSGGVLRAALLENGRLLEWREENEGQGVLAGDVYRGRIADVLPGISSAFVDIGVGQNAYLYVDDTLPRRGSAPGKANISERVQVGEKVIVQVSKEGTELKAPKVTARISLQGRFLVYLPVEAGVSLSRKITDPAVRQQLSERLSAHLAPEEGVIVRTEAKDAPEDRLREELEYLKKRWCEMIAHADQLKGPGLVTREMALLESIIRDLAAWGVEEVLVEHAPTLQQVKEVMQVLAEEDLNKLGAYQGREPLFAQLGIDAQLQRGLNRQVPLQSGGHLVIDRTEAMTVIDVNTGAFTGKGGQQREQAITVANVEAAVEIAAQLRLRDIGGIIIIDFIDMKEAANKEKVLAVLKRELARDPVPSTVLGMTALGLVEMTRKRVRASLSERLTEPCAACEGRGRVWSVDEMKRRLCSELTSLAKGQEAEAAVIELPRRLYHPLSELGSEQQKLWPVHLFLLEAPALKPDEYRIVYAGRTEEAKRLYGKQE</sequence>
<dbReference type="Gene3D" id="2.40.50.140">
    <property type="entry name" value="Nucleic acid-binding proteins"/>
    <property type="match status" value="1"/>
</dbReference>
<evidence type="ECO:0000313" key="7">
    <source>
        <dbReference type="EMBL" id="SFK09201.1"/>
    </source>
</evidence>
<comment type="cofactor">
    <cofactor evidence="1">
        <name>Mg(2+)</name>
        <dbReference type="ChEBI" id="CHEBI:18420"/>
    </cofactor>
</comment>
<evidence type="ECO:0000259" key="6">
    <source>
        <dbReference type="PROSITE" id="PS50126"/>
    </source>
</evidence>
<dbReference type="GO" id="GO:0006364">
    <property type="term" value="P:rRNA processing"/>
    <property type="evidence" value="ECO:0007669"/>
    <property type="project" value="TreeGrafter"/>
</dbReference>
<dbReference type="STRING" id="1884381.SAMN05518846_108242"/>
<evidence type="ECO:0000313" key="8">
    <source>
        <dbReference type="Proteomes" id="UP000198915"/>
    </source>
</evidence>
<dbReference type="EMBL" id="FORT01000008">
    <property type="protein sequence ID" value="SFK09201.1"/>
    <property type="molecule type" value="Genomic_DNA"/>
</dbReference>
<dbReference type="GO" id="GO:0004540">
    <property type="term" value="F:RNA nuclease activity"/>
    <property type="evidence" value="ECO:0007669"/>
    <property type="project" value="InterPro"/>
</dbReference>
<dbReference type="GO" id="GO:0016787">
    <property type="term" value="F:hydrolase activity"/>
    <property type="evidence" value="ECO:0007669"/>
    <property type="project" value="UniProtKB-KW"/>
</dbReference>
<dbReference type="AlphaFoldDB" id="A0A1I3WRX9"/>
<dbReference type="GO" id="GO:0003723">
    <property type="term" value="F:RNA binding"/>
    <property type="evidence" value="ECO:0007669"/>
    <property type="project" value="UniProtKB-KW"/>
</dbReference>
<dbReference type="PANTHER" id="PTHR30001:SF0">
    <property type="entry name" value="RIBONUCLEASE G"/>
    <property type="match status" value="1"/>
</dbReference>
<feature type="domain" description="S1 motif" evidence="6">
    <location>
        <begin position="41"/>
        <end position="123"/>
    </location>
</feature>
<keyword evidence="2" id="KW-0479">Metal-binding</keyword>
<dbReference type="SUPFAM" id="SSF50249">
    <property type="entry name" value="Nucleic acid-binding proteins"/>
    <property type="match status" value="1"/>
</dbReference>
<evidence type="ECO:0000256" key="1">
    <source>
        <dbReference type="ARBA" id="ARBA00001946"/>
    </source>
</evidence>
<dbReference type="InterPro" id="IPR003029">
    <property type="entry name" value="S1_domain"/>
</dbReference>
<dbReference type="NCBIfam" id="TIGR00757">
    <property type="entry name" value="RNaseEG"/>
    <property type="match status" value="1"/>
</dbReference>
<dbReference type="InterPro" id="IPR019307">
    <property type="entry name" value="RNA-bd_AU-1/RNase_E/G"/>
</dbReference>
<evidence type="ECO:0000256" key="5">
    <source>
        <dbReference type="ARBA" id="ARBA00022884"/>
    </source>
</evidence>
<accession>A0A1I3WRX9</accession>
<keyword evidence="8" id="KW-1185">Reference proteome</keyword>
<dbReference type="PANTHER" id="PTHR30001">
    <property type="entry name" value="RIBONUCLEASE"/>
    <property type="match status" value="1"/>
</dbReference>
<gene>
    <name evidence="7" type="ORF">SAMN05518846_108242</name>
</gene>
<dbReference type="SMART" id="SM00316">
    <property type="entry name" value="S1"/>
    <property type="match status" value="1"/>
</dbReference>
<dbReference type="GO" id="GO:0046872">
    <property type="term" value="F:metal ion binding"/>
    <property type="evidence" value="ECO:0007669"/>
    <property type="project" value="UniProtKB-KW"/>
</dbReference>
<evidence type="ECO:0000256" key="4">
    <source>
        <dbReference type="ARBA" id="ARBA00022842"/>
    </source>
</evidence>
<evidence type="ECO:0000256" key="2">
    <source>
        <dbReference type="ARBA" id="ARBA00022723"/>
    </source>
</evidence>
<dbReference type="CDD" id="cd04453">
    <property type="entry name" value="S1_RNase_E"/>
    <property type="match status" value="1"/>
</dbReference>
<keyword evidence="4" id="KW-0460">Magnesium</keyword>
<dbReference type="Pfam" id="PF10150">
    <property type="entry name" value="RNase_E_G"/>
    <property type="match status" value="1"/>
</dbReference>